<dbReference type="OrthoDB" id="96224at2759"/>
<protein>
    <submittedName>
        <fullName evidence="1">Uncharacterized protein</fullName>
    </submittedName>
</protein>
<name>A0A225WZN1_9STRA</name>
<accession>A0A225WZN1</accession>
<proteinExistence type="predicted"/>
<evidence type="ECO:0000313" key="1">
    <source>
        <dbReference type="EMBL" id="OWZ23136.1"/>
    </source>
</evidence>
<reference evidence="2" key="1">
    <citation type="submission" date="2017-03" db="EMBL/GenBank/DDBJ databases">
        <title>Phytopthora megakarya and P. palmivora, two closely related causual agents of cacao black pod achieved similar genome size and gene model numbers by different mechanisms.</title>
        <authorList>
            <person name="Ali S."/>
            <person name="Shao J."/>
            <person name="Larry D.J."/>
            <person name="Kronmiller B."/>
            <person name="Shen D."/>
            <person name="Strem M.D."/>
            <person name="Melnick R.L."/>
            <person name="Guiltinan M.J."/>
            <person name="Tyler B.M."/>
            <person name="Meinhardt L.W."/>
            <person name="Bailey B.A."/>
        </authorList>
    </citation>
    <scope>NUCLEOTIDE SEQUENCE [LARGE SCALE GENOMIC DNA]</scope>
    <source>
        <strain evidence="2">zdho120</strain>
    </source>
</reference>
<organism evidence="1 2">
    <name type="scientific">Phytophthora megakarya</name>
    <dbReference type="NCBI Taxonomy" id="4795"/>
    <lineage>
        <taxon>Eukaryota</taxon>
        <taxon>Sar</taxon>
        <taxon>Stramenopiles</taxon>
        <taxon>Oomycota</taxon>
        <taxon>Peronosporomycetes</taxon>
        <taxon>Peronosporales</taxon>
        <taxon>Peronosporaceae</taxon>
        <taxon>Phytophthora</taxon>
    </lineage>
</organism>
<dbReference type="Proteomes" id="UP000198211">
    <property type="component" value="Unassembled WGS sequence"/>
</dbReference>
<dbReference type="InterPro" id="IPR052980">
    <property type="entry name" value="Crinkler_effector"/>
</dbReference>
<gene>
    <name evidence="1" type="ORF">PHMEG_0002033</name>
</gene>
<dbReference type="AlphaFoldDB" id="A0A225WZN1"/>
<comment type="caution">
    <text evidence="1">The sequence shown here is derived from an EMBL/GenBank/DDBJ whole genome shotgun (WGS) entry which is preliminary data.</text>
</comment>
<dbReference type="PANTHER" id="PTHR33129">
    <property type="entry name" value="PROTEIN KINASE DOMAIN-CONTAINING PROTEIN-RELATED"/>
    <property type="match status" value="1"/>
</dbReference>
<dbReference type="PANTHER" id="PTHR33129:SF1">
    <property type="entry name" value="ATP-BINDING PROTEIN"/>
    <property type="match status" value="1"/>
</dbReference>
<keyword evidence="2" id="KW-1185">Reference proteome</keyword>
<dbReference type="EMBL" id="NBNE01000083">
    <property type="protein sequence ID" value="OWZ23136.1"/>
    <property type="molecule type" value="Genomic_DNA"/>
</dbReference>
<sequence length="209" mass="24364">MPLVHMHEVDGCFYERDCYNEYYHLIEDLIVNMHKQCVTVTGTPGIGKSLFYAYFFERFMKSHFERWIVVAATFEHTDRVTQFSIFENDIDNPTTEELFANDVVMAIEVNAIMIREKEQAEANGVEPRKMLFLCSGPSPAVWQQSVVFTSFNADWMRLSKTRSLCIDMPLWITEELQHAVHVLGFDLDDTIIAEMCDFWRCCTTVLSRC</sequence>
<evidence type="ECO:0000313" key="2">
    <source>
        <dbReference type="Proteomes" id="UP000198211"/>
    </source>
</evidence>